<keyword evidence="4 5" id="KW-0072">Autophagy</keyword>
<evidence type="ECO:0000256" key="4">
    <source>
        <dbReference type="ARBA" id="ARBA00023006"/>
    </source>
</evidence>
<feature type="domain" description="Autophagy protein ATG5 UblB" evidence="6">
    <location>
        <begin position="207"/>
        <end position="290"/>
    </location>
</feature>
<dbReference type="STRING" id="1314790.A0A1Y1Z1C3"/>
<evidence type="ECO:0000259" key="8">
    <source>
        <dbReference type="Pfam" id="PF20638"/>
    </source>
</evidence>
<comment type="similarity">
    <text evidence="1 5">Belongs to the ATG5 family.</text>
</comment>
<feature type="domain" description="Autophagy protein ATG5 UblA" evidence="8">
    <location>
        <begin position="21"/>
        <end position="128"/>
    </location>
</feature>
<dbReference type="PANTHER" id="PTHR13040">
    <property type="entry name" value="AUTOPHAGY PROTEIN 5"/>
    <property type="match status" value="1"/>
</dbReference>
<reference evidence="9 10" key="1">
    <citation type="submission" date="2016-07" db="EMBL/GenBank/DDBJ databases">
        <title>Pervasive Adenine N6-methylation of Active Genes in Fungi.</title>
        <authorList>
            <consortium name="DOE Joint Genome Institute"/>
            <person name="Mondo S.J."/>
            <person name="Dannebaum R.O."/>
            <person name="Kuo R.C."/>
            <person name="Labutti K."/>
            <person name="Haridas S."/>
            <person name="Kuo A."/>
            <person name="Salamov A."/>
            <person name="Ahrendt S.R."/>
            <person name="Lipzen A."/>
            <person name="Sullivan W."/>
            <person name="Andreopoulos W.B."/>
            <person name="Clum A."/>
            <person name="Lindquist E."/>
            <person name="Daum C."/>
            <person name="Ramamoorthy G.K."/>
            <person name="Gryganskyi A."/>
            <person name="Culley D."/>
            <person name="Magnuson J.K."/>
            <person name="James T.Y."/>
            <person name="O'Malley M.A."/>
            <person name="Stajich J.E."/>
            <person name="Spatafora J.W."/>
            <person name="Visel A."/>
            <person name="Grigoriev I.V."/>
        </authorList>
    </citation>
    <scope>NUCLEOTIDE SEQUENCE [LARGE SCALE GENOMIC DNA]</scope>
    <source>
        <strain evidence="9 10">CBS 931.73</strain>
    </source>
</reference>
<dbReference type="GO" id="GO:0000422">
    <property type="term" value="P:autophagy of mitochondrion"/>
    <property type="evidence" value="ECO:0007669"/>
    <property type="project" value="TreeGrafter"/>
</dbReference>
<gene>
    <name evidence="9" type="ORF">K493DRAFT_254076</name>
</gene>
<dbReference type="Gene3D" id="1.10.246.190">
    <property type="entry name" value="Autophagy protein Apg5, helix rich domain"/>
    <property type="match status" value="1"/>
</dbReference>
<comment type="subcellular location">
    <subcellularLocation>
        <location evidence="5">Preautophagosomal structure membrane</location>
        <topology evidence="5">Peripheral membrane protein</topology>
    </subcellularLocation>
</comment>
<dbReference type="GO" id="GO:0005776">
    <property type="term" value="C:autophagosome"/>
    <property type="evidence" value="ECO:0007669"/>
    <property type="project" value="TreeGrafter"/>
</dbReference>
<evidence type="ECO:0000256" key="1">
    <source>
        <dbReference type="ARBA" id="ARBA00006910"/>
    </source>
</evidence>
<evidence type="ECO:0000256" key="5">
    <source>
        <dbReference type="RuleBase" id="RU361202"/>
    </source>
</evidence>
<keyword evidence="2 5" id="KW-1017">Isopeptide bond</keyword>
<dbReference type="GO" id="GO:0044233">
    <property type="term" value="C:mitochondria-associated endoplasmic reticulum membrane contact site"/>
    <property type="evidence" value="ECO:0007669"/>
    <property type="project" value="TreeGrafter"/>
</dbReference>
<dbReference type="GO" id="GO:0061908">
    <property type="term" value="C:phagophore"/>
    <property type="evidence" value="ECO:0007669"/>
    <property type="project" value="TreeGrafter"/>
</dbReference>
<evidence type="ECO:0000259" key="7">
    <source>
        <dbReference type="Pfam" id="PF20637"/>
    </source>
</evidence>
<dbReference type="GO" id="GO:0019776">
    <property type="term" value="F:Atg8-family ligase activity"/>
    <property type="evidence" value="ECO:0007669"/>
    <property type="project" value="TreeGrafter"/>
</dbReference>
<keyword evidence="5" id="KW-0813">Transport</keyword>
<comment type="function">
    <text evidence="5">Involved in cytoplasm to vacuole transport (Cvt) and autophagic vesicle formation.</text>
</comment>
<evidence type="ECO:0000256" key="2">
    <source>
        <dbReference type="ARBA" id="ARBA00022499"/>
    </source>
</evidence>
<protein>
    <recommendedName>
        <fullName evidence="5">Autophagy protein 5</fullName>
    </recommendedName>
</protein>
<dbReference type="InterPro" id="IPR048939">
    <property type="entry name" value="ATG5_UblA"/>
</dbReference>
<dbReference type="InterPro" id="IPR007239">
    <property type="entry name" value="Atg5"/>
</dbReference>
<dbReference type="Pfam" id="PF20637">
    <property type="entry name" value="ATG5_HBR"/>
    <property type="match status" value="1"/>
</dbReference>
<dbReference type="GO" id="GO:0006995">
    <property type="term" value="P:cellular response to nitrogen starvation"/>
    <property type="evidence" value="ECO:0007669"/>
    <property type="project" value="TreeGrafter"/>
</dbReference>
<evidence type="ECO:0000313" key="9">
    <source>
        <dbReference type="EMBL" id="ORY03625.1"/>
    </source>
</evidence>
<name>A0A1Y1Z1C3_9FUNG</name>
<evidence type="ECO:0000256" key="3">
    <source>
        <dbReference type="ARBA" id="ARBA00022843"/>
    </source>
</evidence>
<evidence type="ECO:0000259" key="6">
    <source>
        <dbReference type="Pfam" id="PF04106"/>
    </source>
</evidence>
<feature type="domain" description="Autophagy protein ATG5 alpha-helical bundle region" evidence="7">
    <location>
        <begin position="144"/>
        <end position="199"/>
    </location>
</feature>
<dbReference type="Gene3D" id="3.10.20.90">
    <property type="entry name" value="Phosphatidylinositol 3-kinase Catalytic Subunit, Chain A, domain 1"/>
    <property type="match status" value="1"/>
</dbReference>
<evidence type="ECO:0000313" key="10">
    <source>
        <dbReference type="Proteomes" id="UP000193498"/>
    </source>
</evidence>
<dbReference type="OrthoDB" id="272162at2759"/>
<dbReference type="EMBL" id="MCFE01000044">
    <property type="protein sequence ID" value="ORY03625.1"/>
    <property type="molecule type" value="Genomic_DNA"/>
</dbReference>
<keyword evidence="5" id="KW-0472">Membrane</keyword>
<dbReference type="InterPro" id="IPR048318">
    <property type="entry name" value="ATG5_UblB"/>
</dbReference>
<dbReference type="PANTHER" id="PTHR13040:SF2">
    <property type="entry name" value="AUTOPHAGY PROTEIN 5"/>
    <property type="match status" value="1"/>
</dbReference>
<dbReference type="GO" id="GO:0034274">
    <property type="term" value="C:Atg12-Atg5-Atg16 complex"/>
    <property type="evidence" value="ECO:0007669"/>
    <property type="project" value="TreeGrafter"/>
</dbReference>
<dbReference type="Gene3D" id="3.10.20.620">
    <property type="match status" value="1"/>
</dbReference>
<sequence>MNANQASSEFTHINNSFVKLVWEGEIPIEFTLDPTDAAALNTPVPEPHYALIRRCSYFPLVTATIIRQLLAPISAFDGKETDIWYSCNRVPLKWNYPIGLLYDLATATSNFSSGAHDGSLPWKVTVHCKEYPGDKLIRSPSSNMARDYFMSIMKEADYLRNGSTKKVMNLSKQDQLQLWDSIVADSFENFWLVNTQLITNDNQPPKHVPLRIYLPADCPILQEPITVYKDSGEEYTIGEIFMLLLPDLFDGPSLPKASAVIHGISLSLDTPLPWLYQNLSFPDNFLHIVITLNNT</sequence>
<dbReference type="AlphaFoldDB" id="A0A1Y1Z1C3"/>
<dbReference type="FunCoup" id="A0A1Y1Z1C3">
    <property type="interactions" value="329"/>
</dbReference>
<keyword evidence="3 5" id="KW-0832">Ubl conjugation</keyword>
<dbReference type="InParanoid" id="A0A1Y1Z1C3"/>
<proteinExistence type="inferred from homology"/>
<dbReference type="InterPro" id="IPR048940">
    <property type="entry name" value="ATG5_HBR"/>
</dbReference>
<dbReference type="GO" id="GO:0034727">
    <property type="term" value="P:piecemeal microautophagy of the nucleus"/>
    <property type="evidence" value="ECO:0007669"/>
    <property type="project" value="TreeGrafter"/>
</dbReference>
<accession>A0A1Y1Z1C3</accession>
<keyword evidence="10" id="KW-1185">Reference proteome</keyword>
<dbReference type="GO" id="GO:0034045">
    <property type="term" value="C:phagophore assembly site membrane"/>
    <property type="evidence" value="ECO:0007669"/>
    <property type="project" value="UniProtKB-SubCell"/>
</dbReference>
<dbReference type="Proteomes" id="UP000193498">
    <property type="component" value="Unassembled WGS sequence"/>
</dbReference>
<comment type="caution">
    <text evidence="9">The sequence shown here is derived from an EMBL/GenBank/DDBJ whole genome shotgun (WGS) entry which is preliminary data.</text>
</comment>
<comment type="subunit">
    <text evidence="5">Conjugated with ATG12.</text>
</comment>
<dbReference type="Pfam" id="PF20638">
    <property type="entry name" value="ATG5_UblA"/>
    <property type="match status" value="1"/>
</dbReference>
<organism evidence="9 10">
    <name type="scientific">Basidiobolus meristosporus CBS 931.73</name>
    <dbReference type="NCBI Taxonomy" id="1314790"/>
    <lineage>
        <taxon>Eukaryota</taxon>
        <taxon>Fungi</taxon>
        <taxon>Fungi incertae sedis</taxon>
        <taxon>Zoopagomycota</taxon>
        <taxon>Entomophthoromycotina</taxon>
        <taxon>Basidiobolomycetes</taxon>
        <taxon>Basidiobolales</taxon>
        <taxon>Basidiobolaceae</taxon>
        <taxon>Basidiobolus</taxon>
    </lineage>
</organism>
<dbReference type="Pfam" id="PF04106">
    <property type="entry name" value="ATG5_UblB"/>
    <property type="match status" value="1"/>
</dbReference>
<dbReference type="InterPro" id="IPR042526">
    <property type="entry name" value="Atg5_HR"/>
</dbReference>
<dbReference type="InterPro" id="IPR042527">
    <property type="entry name" value="Atg5_UblA_dom_sf"/>
</dbReference>